<dbReference type="RefSeq" id="WP_211854550.1">
    <property type="nucleotide sequence ID" value="NZ_JAAGBB010000026.1"/>
</dbReference>
<name>A0ABS5F2L2_9PROT</name>
<dbReference type="EMBL" id="JAAGBB010000026">
    <property type="protein sequence ID" value="MBR0666775.1"/>
    <property type="molecule type" value="Genomic_DNA"/>
</dbReference>
<proteinExistence type="predicted"/>
<accession>A0ABS5F2L2</accession>
<keyword evidence="3" id="KW-1185">Reference proteome</keyword>
<comment type="caution">
    <text evidence="2">The sequence shown here is derived from an EMBL/GenBank/DDBJ whole genome shotgun (WGS) entry which is preliminary data.</text>
</comment>
<evidence type="ECO:0000313" key="2">
    <source>
        <dbReference type="EMBL" id="MBR0666775.1"/>
    </source>
</evidence>
<feature type="region of interest" description="Disordered" evidence="1">
    <location>
        <begin position="148"/>
        <end position="176"/>
    </location>
</feature>
<dbReference type="InterPro" id="IPR021736">
    <property type="entry name" value="DUF3305"/>
</dbReference>
<gene>
    <name evidence="2" type="ORF">GXW71_20615</name>
</gene>
<evidence type="ECO:0000256" key="1">
    <source>
        <dbReference type="SAM" id="MobiDB-lite"/>
    </source>
</evidence>
<protein>
    <submittedName>
        <fullName evidence="2">DUF3305 domain-containing protein</fullName>
    </submittedName>
</protein>
<sequence>MTLVIPGTMHWPVTVIVERRRGVTPWQDWVWRAVGVQEDAPALPDWTLLRDDGDRALFHAGTAELALYPTDTTNYLHNLQAELPRLWVVLRQGESPTGLVLHTATVDAGEAHLYTDSGSDIVEALPMPAALRDRVEAFVAQHHVERAFHKRKRDRQDTDSLGLRPGGRRMEEDEDE</sequence>
<dbReference type="Proteomes" id="UP001196870">
    <property type="component" value="Unassembled WGS sequence"/>
</dbReference>
<organism evidence="2 3">
    <name type="scientific">Plastoroseomonas hellenica</name>
    <dbReference type="NCBI Taxonomy" id="2687306"/>
    <lineage>
        <taxon>Bacteria</taxon>
        <taxon>Pseudomonadati</taxon>
        <taxon>Pseudomonadota</taxon>
        <taxon>Alphaproteobacteria</taxon>
        <taxon>Acetobacterales</taxon>
        <taxon>Acetobacteraceae</taxon>
        <taxon>Plastoroseomonas</taxon>
    </lineage>
</organism>
<dbReference type="Pfam" id="PF11749">
    <property type="entry name" value="DUF3305"/>
    <property type="match status" value="1"/>
</dbReference>
<evidence type="ECO:0000313" key="3">
    <source>
        <dbReference type="Proteomes" id="UP001196870"/>
    </source>
</evidence>
<reference evidence="3" key="1">
    <citation type="journal article" date="2021" name="Syst. Appl. Microbiol.">
        <title>Roseomonas hellenica sp. nov., isolated from roots of wild-growing Alkanna tinctoria.</title>
        <authorList>
            <person name="Rat A."/>
            <person name="Naranjo H.D."/>
            <person name="Lebbe L."/>
            <person name="Cnockaert M."/>
            <person name="Krigas N."/>
            <person name="Grigoriadou K."/>
            <person name="Maloupa E."/>
            <person name="Willems A."/>
        </authorList>
    </citation>
    <scope>NUCLEOTIDE SEQUENCE [LARGE SCALE GENOMIC DNA]</scope>
    <source>
        <strain evidence="3">LMG 31523</strain>
    </source>
</reference>